<feature type="transmembrane region" description="Helical" evidence="6">
    <location>
        <begin position="4214"/>
        <end position="4235"/>
    </location>
</feature>
<dbReference type="SUPFAM" id="SSF48403">
    <property type="entry name" value="Ankyrin repeat"/>
    <property type="match status" value="1"/>
</dbReference>
<feature type="compositionally biased region" description="Low complexity" evidence="5">
    <location>
        <begin position="2935"/>
        <end position="2947"/>
    </location>
</feature>
<evidence type="ECO:0000256" key="5">
    <source>
        <dbReference type="SAM" id="MobiDB-lite"/>
    </source>
</evidence>
<comment type="caution">
    <text evidence="7">The sequence shown here is derived from an EMBL/GenBank/DDBJ whole genome shotgun (WGS) entry which is preliminary data.</text>
</comment>
<feature type="transmembrane region" description="Helical" evidence="6">
    <location>
        <begin position="3552"/>
        <end position="3573"/>
    </location>
</feature>
<feature type="transmembrane region" description="Helical" evidence="6">
    <location>
        <begin position="911"/>
        <end position="936"/>
    </location>
</feature>
<feature type="repeat" description="ANK" evidence="4">
    <location>
        <begin position="2458"/>
        <end position="2490"/>
    </location>
</feature>
<feature type="transmembrane region" description="Helical" evidence="6">
    <location>
        <begin position="1203"/>
        <end position="1225"/>
    </location>
</feature>
<dbReference type="InterPro" id="IPR011992">
    <property type="entry name" value="EF-hand-dom_pair"/>
</dbReference>
<dbReference type="PROSITE" id="PS50297">
    <property type="entry name" value="ANK_REP_REGION"/>
    <property type="match status" value="1"/>
</dbReference>
<keyword evidence="1" id="KW-0677">Repeat</keyword>
<feature type="transmembrane region" description="Helical" evidence="6">
    <location>
        <begin position="1170"/>
        <end position="1191"/>
    </location>
</feature>
<dbReference type="PROSITE" id="PS50088">
    <property type="entry name" value="ANK_REPEAT"/>
    <property type="match status" value="1"/>
</dbReference>
<organism evidence="7 8">
    <name type="scientific">Symbiodinium microadriaticum</name>
    <name type="common">Dinoflagellate</name>
    <name type="synonym">Zooxanthella microadriatica</name>
    <dbReference type="NCBI Taxonomy" id="2951"/>
    <lineage>
        <taxon>Eukaryota</taxon>
        <taxon>Sar</taxon>
        <taxon>Alveolata</taxon>
        <taxon>Dinophyceae</taxon>
        <taxon>Suessiales</taxon>
        <taxon>Symbiodiniaceae</taxon>
        <taxon>Symbiodinium</taxon>
    </lineage>
</organism>
<feature type="transmembrane region" description="Helical" evidence="6">
    <location>
        <begin position="1126"/>
        <end position="1150"/>
    </location>
</feature>
<feature type="transmembrane region" description="Helical" evidence="6">
    <location>
        <begin position="968"/>
        <end position="986"/>
    </location>
</feature>
<keyword evidence="3 4" id="KW-0040">ANK repeat</keyword>
<keyword evidence="2" id="KW-0106">Calcium</keyword>
<dbReference type="InterPro" id="IPR005046">
    <property type="entry name" value="DUF285"/>
</dbReference>
<dbReference type="InterPro" id="IPR029033">
    <property type="entry name" value="His_PPase_superfam"/>
</dbReference>
<dbReference type="Pfam" id="PF00023">
    <property type="entry name" value="Ank"/>
    <property type="match status" value="1"/>
</dbReference>
<dbReference type="SUPFAM" id="SSF47473">
    <property type="entry name" value="EF-hand"/>
    <property type="match status" value="1"/>
</dbReference>
<feature type="region of interest" description="Disordered" evidence="5">
    <location>
        <begin position="3114"/>
        <end position="3159"/>
    </location>
</feature>
<dbReference type="Proteomes" id="UP000186817">
    <property type="component" value="Unassembled WGS sequence"/>
</dbReference>
<evidence type="ECO:0000256" key="6">
    <source>
        <dbReference type="SAM" id="Phobius"/>
    </source>
</evidence>
<feature type="region of interest" description="Disordered" evidence="5">
    <location>
        <begin position="3890"/>
        <end position="3910"/>
    </location>
</feature>
<feature type="compositionally biased region" description="Low complexity" evidence="5">
    <location>
        <begin position="2999"/>
        <end position="3015"/>
    </location>
</feature>
<reference evidence="7 8" key="1">
    <citation type="submission" date="2016-02" db="EMBL/GenBank/DDBJ databases">
        <title>Genome analysis of coral dinoflagellate symbionts highlights evolutionary adaptations to a symbiotic lifestyle.</title>
        <authorList>
            <person name="Aranda M."/>
            <person name="Li Y."/>
            <person name="Liew Y.J."/>
            <person name="Baumgarten S."/>
            <person name="Simakov O."/>
            <person name="Wilson M."/>
            <person name="Piel J."/>
            <person name="Ashoor H."/>
            <person name="Bougouffa S."/>
            <person name="Bajic V.B."/>
            <person name="Ryu T."/>
            <person name="Ravasi T."/>
            <person name="Bayer T."/>
            <person name="Micklem G."/>
            <person name="Kim H."/>
            <person name="Bhak J."/>
            <person name="Lajeunesse T.C."/>
            <person name="Voolstra C.R."/>
        </authorList>
    </citation>
    <scope>NUCLEOTIDE SEQUENCE [LARGE SCALE GENOMIC DNA]</scope>
    <source>
        <strain evidence="7 8">CCMP2467</strain>
    </source>
</reference>
<dbReference type="SUPFAM" id="SSF53254">
    <property type="entry name" value="Phosphoglycerate mutase-like"/>
    <property type="match status" value="1"/>
</dbReference>
<feature type="compositionally biased region" description="Polar residues" evidence="5">
    <location>
        <begin position="2971"/>
        <end position="2984"/>
    </location>
</feature>
<keyword evidence="6" id="KW-1133">Transmembrane helix</keyword>
<evidence type="ECO:0000256" key="1">
    <source>
        <dbReference type="ARBA" id="ARBA00022737"/>
    </source>
</evidence>
<gene>
    <name evidence="7" type="primary">ANKS1A</name>
    <name evidence="7" type="ORF">AK812_SmicGene7621</name>
</gene>
<dbReference type="InterPro" id="IPR009030">
    <property type="entry name" value="Growth_fac_rcpt_cys_sf"/>
</dbReference>
<feature type="transmembrane region" description="Helical" evidence="6">
    <location>
        <begin position="993"/>
        <end position="1011"/>
    </location>
</feature>
<evidence type="ECO:0000313" key="8">
    <source>
        <dbReference type="Proteomes" id="UP000186817"/>
    </source>
</evidence>
<dbReference type="PROSITE" id="PS00018">
    <property type="entry name" value="EF_HAND_1"/>
    <property type="match status" value="1"/>
</dbReference>
<name>A0A1Q9EN55_SYMMI</name>
<keyword evidence="6" id="KW-0812">Transmembrane</keyword>
<keyword evidence="6" id="KW-0472">Membrane</keyword>
<evidence type="ECO:0000256" key="4">
    <source>
        <dbReference type="PROSITE-ProRule" id="PRU00023"/>
    </source>
</evidence>
<evidence type="ECO:0000256" key="2">
    <source>
        <dbReference type="ARBA" id="ARBA00022837"/>
    </source>
</evidence>
<proteinExistence type="predicted"/>
<feature type="region of interest" description="Disordered" evidence="5">
    <location>
        <begin position="2931"/>
        <end position="3085"/>
    </location>
</feature>
<dbReference type="Gene3D" id="1.10.238.10">
    <property type="entry name" value="EF-hand"/>
    <property type="match status" value="1"/>
</dbReference>
<feature type="compositionally biased region" description="Low complexity" evidence="5">
    <location>
        <begin position="3056"/>
        <end position="3067"/>
    </location>
</feature>
<dbReference type="InterPro" id="IPR018247">
    <property type="entry name" value="EF_Hand_1_Ca_BS"/>
</dbReference>
<dbReference type="OrthoDB" id="415792at2759"/>
<feature type="transmembrane region" description="Helical" evidence="6">
    <location>
        <begin position="3757"/>
        <end position="3780"/>
    </location>
</feature>
<accession>A0A1Q9EN55</accession>
<dbReference type="Gene3D" id="1.25.40.20">
    <property type="entry name" value="Ankyrin repeat-containing domain"/>
    <property type="match status" value="2"/>
</dbReference>
<dbReference type="EMBL" id="LSRX01000109">
    <property type="protein sequence ID" value="OLQ08852.1"/>
    <property type="molecule type" value="Genomic_DNA"/>
</dbReference>
<feature type="transmembrane region" description="Helical" evidence="6">
    <location>
        <begin position="3615"/>
        <end position="3637"/>
    </location>
</feature>
<dbReference type="Pfam" id="PF03382">
    <property type="entry name" value="DUF285"/>
    <property type="match status" value="1"/>
</dbReference>
<dbReference type="SMART" id="SM00248">
    <property type="entry name" value="ANK"/>
    <property type="match status" value="5"/>
</dbReference>
<feature type="region of interest" description="Disordered" evidence="5">
    <location>
        <begin position="4353"/>
        <end position="4372"/>
    </location>
</feature>
<feature type="transmembrane region" description="Helical" evidence="6">
    <location>
        <begin position="4149"/>
        <end position="4170"/>
    </location>
</feature>
<evidence type="ECO:0000256" key="3">
    <source>
        <dbReference type="ARBA" id="ARBA00023043"/>
    </source>
</evidence>
<protein>
    <submittedName>
        <fullName evidence="7">Ankyrin repeat and SAM domain-containing protein 1A</fullName>
    </submittedName>
</protein>
<evidence type="ECO:0000313" key="7">
    <source>
        <dbReference type="EMBL" id="OLQ08852.1"/>
    </source>
</evidence>
<feature type="transmembrane region" description="Helical" evidence="6">
    <location>
        <begin position="4182"/>
        <end position="4202"/>
    </location>
</feature>
<feature type="transmembrane region" description="Helical" evidence="6">
    <location>
        <begin position="3493"/>
        <end position="3526"/>
    </location>
</feature>
<feature type="transmembrane region" description="Helical" evidence="6">
    <location>
        <begin position="1086"/>
        <end position="1106"/>
    </location>
</feature>
<dbReference type="PANTHER" id="PTHR24126">
    <property type="entry name" value="ANKYRIN REPEAT, PH AND SEC7 DOMAIN CONTAINING PROTEIN SECG-RELATED"/>
    <property type="match status" value="1"/>
</dbReference>
<dbReference type="InterPro" id="IPR036770">
    <property type="entry name" value="Ankyrin_rpt-contain_sf"/>
</dbReference>
<keyword evidence="8" id="KW-1185">Reference proteome</keyword>
<feature type="transmembrane region" description="Helical" evidence="6">
    <location>
        <begin position="312"/>
        <end position="334"/>
    </location>
</feature>
<sequence length="4372" mass="485616">MSGMFFAASSFDQPLSTWDISAVTDMKNMFLSASSFRQPLSTWNFTSIPHANAMNSAFSGSGMTDCELFASSKAEGLPNDISRFWTFSSCPSCPCKDTKLACLAGSCLPVNSGYLQLARGAWSLRGAVFATAVSGFRDCARSCDSSNCSSFLLDSSGSCWFEPKDLRRTGEGSTLAFLRASCSTFSCPPGTHPRDDPRSPVGPVTAASCCACSAANRVPNATKAPDLQCVTCPAGTAPAAPAASSSSSADRCEPCPPGRFAKEASTQCEPCPAGVPTSRHDGCKDCPPGQYAEGGACEQCWFPFILQDDTCMWWHLPVILAFFLVGSGFLFLVLRAAKAHQQRRNEKRGEAVNSVLRDLEQELWNEKADTVERYVLALSSFGWTEMQVDAKAAEIRAKQSAHAGVSMSYLLTDFAQLARERSGEEDPTFIRLKEAFWLGDTPLGKDVRCPRDGRPGCALVDLLPPQHRQMQDHFMSWSWKYSLGQVQSALRMWRSAAPGIEEAFFYMCFFVNNQHRIIIEGSAAGSDNLDEVFKQNLLRIGRVVAILDAWHEPVYLKRVWTIYEQYLACSLEIPVTFVMPRDATVSLSQQDEEKVKQSIVSTVGFQRVNQHVKGAMVHWIGAVVKQKFQDLVNQAEDECTEGEPVFQAQKPNVGSHLQIYLQRKSPWMKRALKSVKVSLPLRAVSGTQVVIWRLEDKLSAAISGWEALLKEIAWDGTFTQKRVWPRTGPTGVMSKKVQEAVFLMIREASLLRSHINFISAILETKLNLRVAVRTAEDLVRRMDLLVQNFDAMDQAWNFGVRCLAHPLACGAAGQVKAFDAGHCGGCCMKASFTKQRQPCAPTVHAMAVVSRSLVRALEGMLLLAVLYEPVRQALMPTGLPVGGVGGVGGLVNLDGPQFCTRLSGRSDQYCFFPGVFAGFTAMALIVTGLWCAPLIFGAARMAVHKGSVNFTATDATSAFSGSEASDKVWMKAWVFVSWLWFLLPLVQFLWDPFFRSGFVAVACAVSLAAAYALSWHLAFVAIPVSDAVAPCLGVPRSAVFDFHKKVGWWTAVWGGVHAVGQMIWFIDKGLWTYIKLSSPSDGENMLYIFGMVTASLLLIHTLIASLRKQQWLASIFKKVHRSLASLVLLAATVHWWPFVLFLLPAVAVHSCTAAETLAAAVGRSPSAARHSWALVGAFFGGFVGLAVVWSARQTVMSRQDVDMVLPFIFPPLALVAEALSATIVLDGMKPSKVPSRFRRRLQKRARDQERLSVCYAVVVERHEPTAQRAMCNFHDSQPSKQIRQSFNRATVAAWEMVPAPHRPQRLFIAASAIVIGARSEHADASEGHQEVRRELAWLLSEQIVAPAQRALAPKPKEIFTTMRFVGTLRCGGSWCATAATLRSLRLRSAEDILQKIFESQNPSSCENARYMVYHDDRTTSGFGWNAFILFSAFLHAFLEERVLVEAAAITDRDHTKWHQRWCSDPPHSLKCYFQSWSRCERSDLVAKAIRQDFSTLPDWQNDVDAGKQNSSCTCNERQVLWRASQRSDEAFFPSTVSKGRLWWYAAMVRILMNPLPWLQDAADHFANMHGLSHRPFVVAAVRRGNKSVEVPDIEMREFTSQLKIFKEHYGIADVLLQTEDHAELQLLERWCGYQGLRLHYTPNERTGQDRFSTRFWQSQVNMTEEGRIAALNLVIGSKAIAILGSFHSAWMKLQPAFMMAVQWKAVLVIGLASQDYQNYGSLVGEEAEAQQLLRTYMPILDELSQSLREATDKLLDARQRGIRYSPKDTGLLDTLTKFYLVLPAEEQTRFTRLKQWLNPLNLFRTKLRIDKLVEQDSKDCSFRKVRKMTRSGVWKEFQSCCTERTQQVLGWETNIRNVNIQINKILDMMNYVKGNFVTCNIRKAYRAVRGAFVGADRKRGIWVEEEAADLLNLTANDFREALDEERRISSRRGAKYKRLTEEMFNSIGDRGIRRGFFRELRYDVVKRQARKELKEGKENFLKIRSLLDKLASRIAVDEENFPEITDEGNSSFEEVNFVIVESGRCEDEPHRRKASNLECRNRAMRELGFTFKDAMYFRSATPAGCVTYGGNKAYFRDTASGGDCGSRGASCICDQASMVAFQAVGNHEDPDCTDLPVPALMQCCLPGRSRTPLELHAKSLQRAGGVDQAISMEFPMFTIPVETLLKMTTIEPHEELQAQGSLVVFDRSMGNAAFVSHQWLSKHHPDPELKQLRVLQDALRHLLHKLTSVPVDPLTEIYVPTAESLPLRDFQSKPLYLWYDYFSCPQLGQSGESRRQGRSGSQLADAIDSIPAYVAECSYFLGLCPVVDCPDDGKVLGPISWAQRGWCRVERVLRELSRDGSWILIQSDESLALVGTELAFVSGAVGEGEFTLAQDRFKLAPVLKEAVRRKLLDCLASFDFESYRLHLNMQTVRLRGLNTGPVTDLVPGFEPGFGGIPDVVAEFLHQNGFRTVLDIDDAGWAPVHYAALGGRTDVIEGLLRQRADPNRRTSKDQPKVGCPVSMSALDLTMLFKHSDAARLLIAAGSRMDGSIMPSMAYASISNNPEGIRILCNAGADPHTENQINIPMLDFCSGYGSLAAVEALLAQALPGTLNLSQALWASMWCSRGGTAEMVERLVGLRADVNHQRKIRAGSALDILQVAKAKSLQHQADDATTLAALWYHIRDMTPLMGAVITAQYEGAAALIACGARQDLRNTNGWTAKDFAAGSSSAQDDPQKGLQSKCSQLRLKFASIMTGRLLHSDVGYWCGRQSPIRTCRHGNVGPLADMRRNGARALDAGSIQDGGVRGWAVHQPTATAPRVPFISARELHQMCYGVPGMRKSQSTALAITKQARCSRVNGTAEAMAPEKQPTRPWSRMSAMSGNSSVAMLTLEDQLAPRIERITMTAPHGSRLPSRGSLAIQDGLDPYLHGHGSQRDLVAVVERNLQDEEEARIARSQMRSVSRSSSRGPLELQDLARSSTGDVSPGRQLVRGNSRTSSQHTRVTSQSSDNRSSSRDRGPSSNAPSRSSSRNRSGAIAVRKTSNSSVGSSLALMDPWRSRGSHRPPSVGGNSRRGSKASATSRTSSATMAEEQKPKFPPHRDRKLSSGACLGLDITAFENARRKSLATPLQLQALKEATPEEGRPASQVMKRRASMPASKEEAEAQAKAKPQPMPSFRDSMRNKARETFLRKRKTNSGSRISVDKDPELYPGRDLLPETVKALDIPTAIDIFQYHDRVRAHGNTGLLDRRTFSEMLFAIARGKEYMTAEWCDAIFNALDYEQAGVLDQDQFLGWAFNSLNNYFSDVRRRFHTVKEPDMRELLTGLGATPGSGFSQQFLISKEEFWFVVETCSIKLSRKACEELHERLDLDKTGSLELTEFLNWVYPGRELHQLQQKLDSLRRQIPDDSDDDNGIAVDGYKPPKRPIWEMLSKNPVVLEFTIAHAYQPKIKHLKDMLMEKFQQLIVDLVVVIDPMLKHSCSRVVAKVGRGMVLWDATSMTPYRDDPFESKEEERGILVAVVVILVDVHVIVAVAAAGAATIVFVLNFYNIWWAVDHWICTHWDDRNKDRDRMVANVRLGLALLILAFFLSLPVLYRAHALKVEAASALLMSAAMDQLCRHGIPEWVATWRLYWRVQLLLLMTLKLHPLSLSAAVAFLIWRSFTTMFPAEDIELVRISGSRLVLVPAVQIEVHMKWFSFTSKINAIKTGQVVSENVPAAIFCCIILWGSHLVYVDAALRFVQTPTTRTCHVVPAMLQQDLSLGPCGKANADGLIDKFHHLFFAMGWLFELCPAMGFALHLWMLDKTYVAAVTRIEALDQPVTGGIVEIDNKFGDFGPKPPHLCHRFCDVAAESTASGQPSASRLHEVPGQSFGVCLFLCADRRGGPALGPGPRALSSVGAEIFLKEELKMSRASSSSPSVGPLADEAGQDLPALPLEVERQSGSGDRAEMAYRPQASVAVLRHGERQDPRVLHRKSRVKVRKPVDGWAPSFGDYGIIVSSPYLRCVQTAVAIADELDLVVLLDQASGQENEALKLYRKLEKGFSTAPARRVCWQRVLGSAPKWGERIPAARQRYAIFEQKPSWEQEFDRGVSRHHGADLHVRLIGLVMLITHDVWNLMPGGLMAHFWQKQSFASPDSFTPKTFQDQFSFMITEGAFNKSAQRDFQTTLLTSWAFARCEVAFLMLFILALILSLDMKKVKSCRMTIVVVVVVDFTVCAATVLMLLLRSRMFESGVHAFGVEAFVLLATVSSSGYALLVWKLKKSLSFAMRGFNGGRYQDYLDSIRSDHFSWDNLYSLLGDLPDEDDPGTEPISPVTPAPAMPVLNLKGILRGGGGTSTTAQVATAAWLKKYVMDFMPDAIGAANVAILKRRKREMKMMRGASRQPAGMGSRPRAGS</sequence>
<dbReference type="PANTHER" id="PTHR24126:SF14">
    <property type="entry name" value="ANK_REP_REGION DOMAIN-CONTAINING PROTEIN"/>
    <property type="match status" value="1"/>
</dbReference>
<dbReference type="InterPro" id="IPR002110">
    <property type="entry name" value="Ankyrin_rpt"/>
</dbReference>
<dbReference type="SUPFAM" id="SSF57184">
    <property type="entry name" value="Growth factor receptor domain"/>
    <property type="match status" value="1"/>
</dbReference>
<feature type="region of interest" description="Disordered" evidence="5">
    <location>
        <begin position="2838"/>
        <end position="2859"/>
    </location>
</feature>